<keyword evidence="5 7" id="KW-0472">Membrane</keyword>
<dbReference type="OrthoDB" id="9768177at2"/>
<dbReference type="KEGG" id="hhy:Halhy_1436"/>
<keyword evidence="11" id="KW-1185">Reference proteome</keyword>
<dbReference type="Pfam" id="PF13715">
    <property type="entry name" value="CarbopepD_reg_2"/>
    <property type="match status" value="1"/>
</dbReference>
<organism evidence="10 11">
    <name type="scientific">Haliscomenobacter hydrossis (strain ATCC 27775 / DSM 1100 / LMG 10767 / O)</name>
    <dbReference type="NCBI Taxonomy" id="760192"/>
    <lineage>
        <taxon>Bacteria</taxon>
        <taxon>Pseudomonadati</taxon>
        <taxon>Bacteroidota</taxon>
        <taxon>Saprospiria</taxon>
        <taxon>Saprospirales</taxon>
        <taxon>Haliscomenobacteraceae</taxon>
        <taxon>Haliscomenobacter</taxon>
    </lineage>
</organism>
<evidence type="ECO:0000256" key="7">
    <source>
        <dbReference type="PROSITE-ProRule" id="PRU01360"/>
    </source>
</evidence>
<feature type="signal peptide" evidence="8">
    <location>
        <begin position="1"/>
        <end position="26"/>
    </location>
</feature>
<dbReference type="EMBL" id="CP002691">
    <property type="protein sequence ID" value="AEE49330.1"/>
    <property type="molecule type" value="Genomic_DNA"/>
</dbReference>
<dbReference type="AlphaFoldDB" id="F4KXC2"/>
<dbReference type="NCBIfam" id="TIGR04057">
    <property type="entry name" value="SusC_RagA_signa"/>
    <property type="match status" value="1"/>
</dbReference>
<evidence type="ECO:0000256" key="1">
    <source>
        <dbReference type="ARBA" id="ARBA00004571"/>
    </source>
</evidence>
<evidence type="ECO:0000313" key="11">
    <source>
        <dbReference type="Proteomes" id="UP000008461"/>
    </source>
</evidence>
<dbReference type="InterPro" id="IPR023997">
    <property type="entry name" value="TonB-dep_OMP_SusC/RagA_CS"/>
</dbReference>
<sequence length="1034" mass="111914">MTRSIRSQIRICLILVLGLCFADAFAQGTVRGTVTSKTDGLPLPGVNILVKGRTVGTVTEVDGRFSLQVSPGETLTLSYTGFATQEVQVTNQTELNIVLVEDVLTMQEAVITALGISKESRKLGYAVSTINGDQLNKARETNVALSLQGTAPGVTVRGTNGGPGGTAQVLLRGMPSMNSGGSPLYVINGIPMDNTQRGSAGEWGGGDNGDGIGNLNPDDIESMTILKGQSASALYGARASNGVILITTKKGKKNDFSVEYNTNYMTDNAMNLTDFQYEYGQGLLGVKPVDANSALSSTRMSWGPKLDGSSTPQFDGKSYPYSAQRDNIKNFYRTGSSFTNTVSVSKGNESGSFRLSASNLSNQSMVPNSGLERKTFNFSLDQKITKKLSVTAVANYVDEKADNRSYLSDGPMNANNILFLATNVNENILAPGFDASKNGAEVRWSDDEYVSNPYFVTNQFENDHSRRRMISSFMARYDVTSWLYAQARVGYDLSNDKSFNVTPWGTAYQTRPDGSGSMGQSQTQRSELNIEGILGANKKITDDLTIDALIGGNIRKNESESVGVGGSFFTLPYVYTLSNLSQRSGGDYGFSKQGVHSGFYSVDFSYKNFLTVNTTGRYDDYSTLYSLINPEKQTGIFTPSVSTSFLFSELGNFGKLSFGKIRASFAQTSGELGDPYQTSLYYNLDRSFNGRPMGTFPGTAPNSTLNPFTLTEIEIGTELKFFQNRLGFDLAWFNRTTKNEIMRANFSPAAGFTGGFVGTGSTENTGIELQVKGVIVRTANFEWNATLNYTNVSNKIISTDLNNTNLQLGSNRATLGNAITAFVPGLAGPQIMAYDYKRSNGEIVVNASGIPVRGDLIPMGSVLPTQYGGLMNQLSYKGFNLAFLIDYSFGNKVLSATEHYSIARGLNKITLEGRDGITTGVIESGTPNTVKAPAQLYYQAVAQQITASSVVDGDFIKFRQLTLGYQIQGSKLGKLPFQSIQLSVVGRNLAILMRKAKNIDPESSFGSNLRYYGIEGTGLPSARSIGLNLNFKFK</sequence>
<dbReference type="HOGENOM" id="CLU_004317_2_1_10"/>
<evidence type="ECO:0000256" key="5">
    <source>
        <dbReference type="ARBA" id="ARBA00023136"/>
    </source>
</evidence>
<feature type="domain" description="TonB-dependent receptor plug" evidence="9">
    <location>
        <begin position="121"/>
        <end position="243"/>
    </location>
</feature>
<proteinExistence type="inferred from homology"/>
<dbReference type="Gene3D" id="2.170.130.10">
    <property type="entry name" value="TonB-dependent receptor, plug domain"/>
    <property type="match status" value="1"/>
</dbReference>
<dbReference type="Pfam" id="PF07715">
    <property type="entry name" value="Plug"/>
    <property type="match status" value="1"/>
</dbReference>
<reference key="2">
    <citation type="submission" date="2011-04" db="EMBL/GenBank/DDBJ databases">
        <title>Complete sequence of chromosome of Haliscomenobacter hydrossis DSM 1100.</title>
        <authorList>
            <consortium name="US DOE Joint Genome Institute (JGI-PGF)"/>
            <person name="Lucas S."/>
            <person name="Han J."/>
            <person name="Lapidus A."/>
            <person name="Bruce D."/>
            <person name="Goodwin L."/>
            <person name="Pitluck S."/>
            <person name="Peters L."/>
            <person name="Kyrpides N."/>
            <person name="Mavromatis K."/>
            <person name="Ivanova N."/>
            <person name="Ovchinnikova G."/>
            <person name="Pagani I."/>
            <person name="Daligault H."/>
            <person name="Detter J.C."/>
            <person name="Han C."/>
            <person name="Land M."/>
            <person name="Hauser L."/>
            <person name="Markowitz V."/>
            <person name="Cheng J.-F."/>
            <person name="Hugenholtz P."/>
            <person name="Woyke T."/>
            <person name="Wu D."/>
            <person name="Verbarg S."/>
            <person name="Frueling A."/>
            <person name="Brambilla E."/>
            <person name="Klenk H.-P."/>
            <person name="Eisen J.A."/>
        </authorList>
    </citation>
    <scope>NUCLEOTIDE SEQUENCE</scope>
    <source>
        <strain>DSM 1100</strain>
    </source>
</reference>
<comment type="subcellular location">
    <subcellularLocation>
        <location evidence="1 7">Cell outer membrane</location>
        <topology evidence="1 7">Multi-pass membrane protein</topology>
    </subcellularLocation>
</comment>
<keyword evidence="2 7" id="KW-0813">Transport</keyword>
<evidence type="ECO:0000259" key="9">
    <source>
        <dbReference type="Pfam" id="PF07715"/>
    </source>
</evidence>
<dbReference type="GO" id="GO:0009279">
    <property type="term" value="C:cell outer membrane"/>
    <property type="evidence" value="ECO:0007669"/>
    <property type="project" value="UniProtKB-SubCell"/>
</dbReference>
<dbReference type="SUPFAM" id="SSF49464">
    <property type="entry name" value="Carboxypeptidase regulatory domain-like"/>
    <property type="match status" value="1"/>
</dbReference>
<dbReference type="InterPro" id="IPR023996">
    <property type="entry name" value="TonB-dep_OMP_SusC/RagA"/>
</dbReference>
<dbReference type="STRING" id="760192.Halhy_1436"/>
<protein>
    <submittedName>
        <fullName evidence="10">TonB-dependent receptor plug</fullName>
    </submittedName>
</protein>
<keyword evidence="10" id="KW-0675">Receptor</keyword>
<evidence type="ECO:0000256" key="3">
    <source>
        <dbReference type="ARBA" id="ARBA00022452"/>
    </source>
</evidence>
<evidence type="ECO:0000313" key="10">
    <source>
        <dbReference type="EMBL" id="AEE49330.1"/>
    </source>
</evidence>
<dbReference type="Gene3D" id="2.40.170.20">
    <property type="entry name" value="TonB-dependent receptor, beta-barrel domain"/>
    <property type="match status" value="1"/>
</dbReference>
<keyword evidence="4 7" id="KW-0812">Transmembrane</keyword>
<keyword evidence="8" id="KW-0732">Signal</keyword>
<feature type="chain" id="PRO_5003310419" evidence="8">
    <location>
        <begin position="27"/>
        <end position="1034"/>
    </location>
</feature>
<dbReference type="InterPro" id="IPR008969">
    <property type="entry name" value="CarboxyPept-like_regulatory"/>
</dbReference>
<dbReference type="RefSeq" id="WP_013763884.1">
    <property type="nucleotide sequence ID" value="NC_015510.1"/>
</dbReference>
<dbReference type="InterPro" id="IPR036942">
    <property type="entry name" value="Beta-barrel_TonB_sf"/>
</dbReference>
<reference evidence="10 11" key="1">
    <citation type="journal article" date="2011" name="Stand. Genomic Sci.">
        <title>Complete genome sequence of Haliscomenobacter hydrossis type strain (O).</title>
        <authorList>
            <consortium name="US DOE Joint Genome Institute (JGI-PGF)"/>
            <person name="Daligault H."/>
            <person name="Lapidus A."/>
            <person name="Zeytun A."/>
            <person name="Nolan M."/>
            <person name="Lucas S."/>
            <person name="Del Rio T.G."/>
            <person name="Tice H."/>
            <person name="Cheng J.F."/>
            <person name="Tapia R."/>
            <person name="Han C."/>
            <person name="Goodwin L."/>
            <person name="Pitluck S."/>
            <person name="Liolios K."/>
            <person name="Pagani I."/>
            <person name="Ivanova N."/>
            <person name="Huntemann M."/>
            <person name="Mavromatis K."/>
            <person name="Mikhailova N."/>
            <person name="Pati A."/>
            <person name="Chen A."/>
            <person name="Palaniappan K."/>
            <person name="Land M."/>
            <person name="Hauser L."/>
            <person name="Brambilla E.M."/>
            <person name="Rohde M."/>
            <person name="Verbarg S."/>
            <person name="Goker M."/>
            <person name="Bristow J."/>
            <person name="Eisen J.A."/>
            <person name="Markowitz V."/>
            <person name="Hugenholtz P."/>
            <person name="Kyrpides N.C."/>
            <person name="Klenk H.P."/>
            <person name="Woyke T."/>
        </authorList>
    </citation>
    <scope>NUCLEOTIDE SEQUENCE [LARGE SCALE GENOMIC DNA]</scope>
    <source>
        <strain evidence="11">ATCC 27775 / DSM 1100 / LMG 10767 / O</strain>
    </source>
</reference>
<dbReference type="Proteomes" id="UP000008461">
    <property type="component" value="Chromosome"/>
</dbReference>
<dbReference type="PROSITE" id="PS52016">
    <property type="entry name" value="TONB_DEPENDENT_REC_3"/>
    <property type="match status" value="1"/>
</dbReference>
<keyword evidence="3 7" id="KW-1134">Transmembrane beta strand</keyword>
<name>F4KXC2_HALH1</name>
<dbReference type="SUPFAM" id="SSF56935">
    <property type="entry name" value="Porins"/>
    <property type="match status" value="1"/>
</dbReference>
<dbReference type="eggNOG" id="COG4206">
    <property type="taxonomic scope" value="Bacteria"/>
</dbReference>
<dbReference type="InterPro" id="IPR037066">
    <property type="entry name" value="Plug_dom_sf"/>
</dbReference>
<dbReference type="NCBIfam" id="TIGR04056">
    <property type="entry name" value="OMP_RagA_SusC"/>
    <property type="match status" value="1"/>
</dbReference>
<keyword evidence="6 7" id="KW-0998">Cell outer membrane</keyword>
<comment type="similarity">
    <text evidence="7">Belongs to the TonB-dependent receptor family.</text>
</comment>
<evidence type="ECO:0000256" key="8">
    <source>
        <dbReference type="SAM" id="SignalP"/>
    </source>
</evidence>
<accession>F4KXC2</accession>
<dbReference type="InterPro" id="IPR012910">
    <property type="entry name" value="Plug_dom"/>
</dbReference>
<gene>
    <name evidence="10" type="ordered locus">Halhy_1436</name>
</gene>
<evidence type="ECO:0000256" key="2">
    <source>
        <dbReference type="ARBA" id="ARBA00022448"/>
    </source>
</evidence>
<dbReference type="Gene3D" id="2.60.40.1120">
    <property type="entry name" value="Carboxypeptidase-like, regulatory domain"/>
    <property type="match status" value="1"/>
</dbReference>
<evidence type="ECO:0000256" key="6">
    <source>
        <dbReference type="ARBA" id="ARBA00023237"/>
    </source>
</evidence>
<evidence type="ECO:0000256" key="4">
    <source>
        <dbReference type="ARBA" id="ARBA00022692"/>
    </source>
</evidence>
<dbReference type="InterPro" id="IPR039426">
    <property type="entry name" value="TonB-dep_rcpt-like"/>
</dbReference>